<feature type="transmembrane region" description="Helical" evidence="1">
    <location>
        <begin position="109"/>
        <end position="130"/>
    </location>
</feature>
<sequence length="217" mass="24236">METEQLTNTGSTSREDDTYETKWTWLFFFVFLSLTGATVAILSMQGNPFKLEPACSAMWTVMAIAAAVQFAWGLFIFSFLRVRKDGPLRFLEFVLFGINRECDSPGTPMTLGMLTLATVGLIVASLYTSLSEGMLEPECKPTLLWGTVAYGALYSVLLLCFAIAPIVDDADVFHAVFQDRCEWCECRKRRRQAARDEYVKKRQKEIASSSGPVTSSS</sequence>
<feature type="transmembrane region" description="Helical" evidence="1">
    <location>
        <begin position="23"/>
        <end position="44"/>
    </location>
</feature>
<keyword evidence="1" id="KW-1133">Transmembrane helix</keyword>
<dbReference type="AlphaFoldDB" id="A0A0G4FPC7"/>
<evidence type="ECO:0000313" key="2">
    <source>
        <dbReference type="EMBL" id="CEM16220.1"/>
    </source>
</evidence>
<accession>A0A0G4FPC7</accession>
<dbReference type="VEuPathDB" id="CryptoDB:Cvel_3588"/>
<organism evidence="2">
    <name type="scientific">Chromera velia CCMP2878</name>
    <dbReference type="NCBI Taxonomy" id="1169474"/>
    <lineage>
        <taxon>Eukaryota</taxon>
        <taxon>Sar</taxon>
        <taxon>Alveolata</taxon>
        <taxon>Colpodellida</taxon>
        <taxon>Chromeraceae</taxon>
        <taxon>Chromera</taxon>
    </lineage>
</organism>
<protein>
    <submittedName>
        <fullName evidence="2">Uncharacterized protein</fullName>
    </submittedName>
</protein>
<keyword evidence="1" id="KW-0812">Transmembrane</keyword>
<gene>
    <name evidence="2" type="ORF">Cvel_3588</name>
</gene>
<name>A0A0G4FPC7_9ALVE</name>
<proteinExistence type="predicted"/>
<feature type="transmembrane region" description="Helical" evidence="1">
    <location>
        <begin position="142"/>
        <end position="167"/>
    </location>
</feature>
<feature type="transmembrane region" description="Helical" evidence="1">
    <location>
        <begin position="56"/>
        <end position="80"/>
    </location>
</feature>
<reference evidence="2" key="1">
    <citation type="submission" date="2014-11" db="EMBL/GenBank/DDBJ databases">
        <authorList>
            <person name="Otto D Thomas"/>
            <person name="Naeem Raeece"/>
        </authorList>
    </citation>
    <scope>NUCLEOTIDE SEQUENCE</scope>
</reference>
<dbReference type="EMBL" id="CDMZ01000529">
    <property type="protein sequence ID" value="CEM16220.1"/>
    <property type="molecule type" value="Genomic_DNA"/>
</dbReference>
<evidence type="ECO:0000256" key="1">
    <source>
        <dbReference type="SAM" id="Phobius"/>
    </source>
</evidence>
<keyword evidence="1" id="KW-0472">Membrane</keyword>